<proteinExistence type="inferred from homology"/>
<evidence type="ECO:0000259" key="8">
    <source>
        <dbReference type="Pfam" id="PF00149"/>
    </source>
</evidence>
<keyword evidence="3" id="KW-0963">Cytoplasm</keyword>
<accession>A0A2V1AQ30</accession>
<evidence type="ECO:0000256" key="6">
    <source>
        <dbReference type="ARBA" id="ARBA00023203"/>
    </source>
</evidence>
<dbReference type="STRING" id="45357.A0A2V1AQ30"/>
<dbReference type="GO" id="GO:0005885">
    <property type="term" value="C:Arp2/3 protein complex"/>
    <property type="evidence" value="ECO:0007669"/>
    <property type="project" value="InterPro"/>
</dbReference>
<dbReference type="GO" id="GO:0003779">
    <property type="term" value="F:actin binding"/>
    <property type="evidence" value="ECO:0007669"/>
    <property type="project" value="UniProtKB-KW"/>
</dbReference>
<evidence type="ECO:0000256" key="3">
    <source>
        <dbReference type="ARBA" id="ARBA00022490"/>
    </source>
</evidence>
<dbReference type="CDD" id="cd00842">
    <property type="entry name" value="MPP_ASMase"/>
    <property type="match status" value="1"/>
</dbReference>
<comment type="caution">
    <text evidence="9">The sequence shown here is derived from an EMBL/GenBank/DDBJ whole genome shotgun (WGS) entry which is preliminary data.</text>
</comment>
<feature type="domain" description="Calcineurin-like phosphoesterase" evidence="8">
    <location>
        <begin position="448"/>
        <end position="653"/>
    </location>
</feature>
<dbReference type="Pfam" id="PF04062">
    <property type="entry name" value="P21-Arc"/>
    <property type="match status" value="1"/>
</dbReference>
<dbReference type="PANTHER" id="PTHR10340">
    <property type="entry name" value="SPHINGOMYELIN PHOSPHODIESTERASE"/>
    <property type="match status" value="1"/>
</dbReference>
<dbReference type="RefSeq" id="XP_025340011.1">
    <property type="nucleotide sequence ID" value="XM_025485080.1"/>
</dbReference>
<dbReference type="InterPro" id="IPR036753">
    <property type="entry name" value="ARPC3_sf"/>
</dbReference>
<evidence type="ECO:0000256" key="5">
    <source>
        <dbReference type="ARBA" id="ARBA00023180"/>
    </source>
</evidence>
<evidence type="ECO:0000313" key="10">
    <source>
        <dbReference type="Proteomes" id="UP000244309"/>
    </source>
</evidence>
<dbReference type="EMBL" id="PKFO01000001">
    <property type="protein sequence ID" value="PVH19071.1"/>
    <property type="molecule type" value="Genomic_DNA"/>
</dbReference>
<dbReference type="OrthoDB" id="282973at2759"/>
<dbReference type="GO" id="GO:0034314">
    <property type="term" value="P:Arp2/3 complex-mediated actin nucleation"/>
    <property type="evidence" value="ECO:0007669"/>
    <property type="project" value="InterPro"/>
</dbReference>
<evidence type="ECO:0000256" key="7">
    <source>
        <dbReference type="ARBA" id="ARBA00023212"/>
    </source>
</evidence>
<organism evidence="9 10">
    <name type="scientific">Candidozyma haemuli</name>
    <dbReference type="NCBI Taxonomy" id="45357"/>
    <lineage>
        <taxon>Eukaryota</taxon>
        <taxon>Fungi</taxon>
        <taxon>Dikarya</taxon>
        <taxon>Ascomycota</taxon>
        <taxon>Saccharomycotina</taxon>
        <taxon>Pichiomycetes</taxon>
        <taxon>Metschnikowiaceae</taxon>
        <taxon>Candidozyma</taxon>
    </lineage>
</organism>
<gene>
    <name evidence="9" type="ORF">CXQ85_001366</name>
</gene>
<comment type="similarity">
    <text evidence="2">Belongs to the ARPC3 family.</text>
</comment>
<dbReference type="Proteomes" id="UP000244309">
    <property type="component" value="Unassembled WGS sequence"/>
</dbReference>
<evidence type="ECO:0000256" key="2">
    <source>
        <dbReference type="ARBA" id="ARBA00010856"/>
    </source>
</evidence>
<comment type="subcellular location">
    <subcellularLocation>
        <location evidence="1">Cytoplasm</location>
        <location evidence="1">Cytoskeleton</location>
    </subcellularLocation>
</comment>
<dbReference type="InterPro" id="IPR004843">
    <property type="entry name" value="Calcineurin-like_PHP"/>
</dbReference>
<dbReference type="PANTHER" id="PTHR10340:SF27">
    <property type="entry name" value="ACL091CP"/>
    <property type="match status" value="1"/>
</dbReference>
<dbReference type="VEuPathDB" id="FungiDB:CXQ85_001366"/>
<dbReference type="Gene3D" id="1.10.1760.10">
    <property type="entry name" value="Actin-related protein 2/3 complex subunit 3"/>
    <property type="match status" value="1"/>
</dbReference>
<dbReference type="InterPro" id="IPR007204">
    <property type="entry name" value="ARPC3"/>
</dbReference>
<dbReference type="SUPFAM" id="SSF69060">
    <property type="entry name" value="Arp2/3 complex 21 kDa subunit ARPC3"/>
    <property type="match status" value="1"/>
</dbReference>
<name>A0A2V1AQ30_9ASCO</name>
<keyword evidence="4" id="KW-0378">Hydrolase</keyword>
<dbReference type="InterPro" id="IPR029052">
    <property type="entry name" value="Metallo-depent_PP-like"/>
</dbReference>
<evidence type="ECO:0000256" key="1">
    <source>
        <dbReference type="ARBA" id="ARBA00004245"/>
    </source>
</evidence>
<evidence type="ECO:0000313" key="9">
    <source>
        <dbReference type="EMBL" id="PVH19071.1"/>
    </source>
</evidence>
<protein>
    <recommendedName>
        <fullName evidence="8">Calcineurin-like phosphoesterase domain-containing protein</fullName>
    </recommendedName>
</protein>
<dbReference type="SUPFAM" id="SSF56300">
    <property type="entry name" value="Metallo-dependent phosphatases"/>
    <property type="match status" value="1"/>
</dbReference>
<dbReference type="GO" id="GO:0008081">
    <property type="term" value="F:phosphoric diester hydrolase activity"/>
    <property type="evidence" value="ECO:0007669"/>
    <property type="project" value="TreeGrafter"/>
</dbReference>
<evidence type="ECO:0000256" key="4">
    <source>
        <dbReference type="ARBA" id="ARBA00022801"/>
    </source>
</evidence>
<dbReference type="InterPro" id="IPR041805">
    <property type="entry name" value="ASMase/PPN1_MPP"/>
</dbReference>
<dbReference type="GeneID" id="37006697"/>
<dbReference type="Gene3D" id="3.60.21.10">
    <property type="match status" value="1"/>
</dbReference>
<keyword evidence="7" id="KW-0206">Cytoskeleton</keyword>
<keyword evidence="5" id="KW-0325">Glycoprotein</keyword>
<dbReference type="GO" id="GO:0030833">
    <property type="term" value="P:regulation of actin filament polymerization"/>
    <property type="evidence" value="ECO:0007669"/>
    <property type="project" value="InterPro"/>
</dbReference>
<dbReference type="AlphaFoldDB" id="A0A2V1AQ30"/>
<dbReference type="Pfam" id="PF00149">
    <property type="entry name" value="Metallophos"/>
    <property type="match status" value="1"/>
</dbReference>
<reference evidence="9 10" key="1">
    <citation type="submission" date="2017-12" db="EMBL/GenBank/DDBJ databases">
        <title>Genome Sequence of a Multidrug-Resistant Candida haemulonii Isolate from a Patient with Chronic Leg Ulcers in Israel.</title>
        <authorList>
            <person name="Chow N.A."/>
            <person name="Gade L."/>
            <person name="Batra D."/>
            <person name="Rowe L.A."/>
            <person name="Ben-Ami R."/>
            <person name="Loparev V.N."/>
            <person name="Litvintseva A.P."/>
        </authorList>
    </citation>
    <scope>NUCLEOTIDE SEQUENCE [LARGE SCALE GENOMIC DNA]</scope>
    <source>
        <strain evidence="9 10">B11899</strain>
    </source>
</reference>
<keyword evidence="10" id="KW-1185">Reference proteome</keyword>
<keyword evidence="6" id="KW-0009">Actin-binding</keyword>
<sequence>MPAYHSTFLGDSSSERVVGNVVLLPIHTQFRGPSYPPESEYDIVEETLDLFRANSFFKNFDIKGPADRLLIYGILFVSDCLSKLNGKISYREATRVLNNLALDSFALPGDIGFPLNALYQAPSSKNDADLLRGYLQQFRQELADRLLKRVYADDETLDLEETKFIDYNLQNLSHFEGNRCETCHNKIKHAKYLLFSNPDKQHLISLTLYKYCLEQNSGKDSKCEFMDFFVFTSHQNNFGHPGTESTHTKEATSINFFYNDFTEMVRHFNLSSELSLDYYCHYKGNYCDLPETPEISTIIDLDSMWPAKQPKHNSEPAYNQASETFNVLHLSDFHNQLRFEVGAEANCSQGLCCLPESFNKELTPDEYNFTANYKAAGADISSIDLSFYPEAHFIGGGTYEKGQFYDIPIYRGWNSVWEPATTFGNYKCDPPEVMLNHSLKFISSTFSQNDYEFAIFTGDIVDHDVAHCDANTTKYAETRSYRIMKHFLNKLPIYPTLGNHDTFPYGQLAPNKLMINTSDISLHWNDELISELWVDNGWIESSLKDFIRRHYSSYATVTKGGLKVISLNSNCYYQKNLYSYINMEADPDLFGQWSFLINELVESEKIGQRVWIIAHIPAGDYDTLPIQSSIFAKIVERFSPFTIANIFYGHTHRDQFKLLYKNETAISMAWISQAITPLGPANPSWRYYEVQEESFNILNSFNYYSRLNETWVNGAREPSWNYEYDTRATYDPEAKWPARAPLNATFWDEFVVKRLKNVSEITTNQRYADLMFRENPYVPNCTNGTKVTTQCYQNNYCDVIGFTVDDYNSCVRGLEHQYH</sequence>